<feature type="transmembrane region" description="Helical" evidence="4">
    <location>
        <begin position="172"/>
        <end position="193"/>
    </location>
</feature>
<organism evidence="6">
    <name type="scientific">bioreactor metagenome</name>
    <dbReference type="NCBI Taxonomy" id="1076179"/>
    <lineage>
        <taxon>unclassified sequences</taxon>
        <taxon>metagenomes</taxon>
        <taxon>ecological metagenomes</taxon>
    </lineage>
</organism>
<evidence type="ECO:0000256" key="2">
    <source>
        <dbReference type="ARBA" id="ARBA00023125"/>
    </source>
</evidence>
<dbReference type="GO" id="GO:0003700">
    <property type="term" value="F:DNA-binding transcription factor activity"/>
    <property type="evidence" value="ECO:0007669"/>
    <property type="project" value="InterPro"/>
</dbReference>
<evidence type="ECO:0000313" key="6">
    <source>
        <dbReference type="EMBL" id="MPM31695.1"/>
    </source>
</evidence>
<dbReference type="PANTHER" id="PTHR43280:SF2">
    <property type="entry name" value="HTH-TYPE TRANSCRIPTIONAL REGULATOR EXSA"/>
    <property type="match status" value="1"/>
</dbReference>
<keyword evidence="1" id="KW-0805">Transcription regulation</keyword>
<dbReference type="InterPro" id="IPR020449">
    <property type="entry name" value="Tscrpt_reg_AraC-type_HTH"/>
</dbReference>
<dbReference type="Pfam" id="PF12833">
    <property type="entry name" value="HTH_18"/>
    <property type="match status" value="1"/>
</dbReference>
<dbReference type="GO" id="GO:0043565">
    <property type="term" value="F:sequence-specific DNA binding"/>
    <property type="evidence" value="ECO:0007669"/>
    <property type="project" value="InterPro"/>
</dbReference>
<dbReference type="PANTHER" id="PTHR43280">
    <property type="entry name" value="ARAC-FAMILY TRANSCRIPTIONAL REGULATOR"/>
    <property type="match status" value="1"/>
</dbReference>
<accession>A0A644YSZ5</accession>
<name>A0A644YSZ5_9ZZZZ</name>
<comment type="caution">
    <text evidence="6">The sequence shown here is derived from an EMBL/GenBank/DDBJ whole genome shotgun (WGS) entry which is preliminary data.</text>
</comment>
<proteinExistence type="predicted"/>
<feature type="transmembrane region" description="Helical" evidence="4">
    <location>
        <begin position="205"/>
        <end position="224"/>
    </location>
</feature>
<dbReference type="InterPro" id="IPR009057">
    <property type="entry name" value="Homeodomain-like_sf"/>
</dbReference>
<reference evidence="6" key="1">
    <citation type="submission" date="2019-08" db="EMBL/GenBank/DDBJ databases">
        <authorList>
            <person name="Kucharzyk K."/>
            <person name="Murdoch R.W."/>
            <person name="Higgins S."/>
            <person name="Loffler F."/>
        </authorList>
    </citation>
    <scope>NUCLEOTIDE SEQUENCE</scope>
</reference>
<dbReference type="SUPFAM" id="SSF46689">
    <property type="entry name" value="Homeodomain-like"/>
    <property type="match status" value="1"/>
</dbReference>
<keyword evidence="4" id="KW-0472">Membrane</keyword>
<keyword evidence="4" id="KW-1133">Transmembrane helix</keyword>
<keyword evidence="3" id="KW-0804">Transcription</keyword>
<dbReference type="InterPro" id="IPR018060">
    <property type="entry name" value="HTH_AraC"/>
</dbReference>
<protein>
    <recommendedName>
        <fullName evidence="5">HTH araC/xylS-type domain-containing protein</fullName>
    </recommendedName>
</protein>
<feature type="transmembrane region" description="Helical" evidence="4">
    <location>
        <begin position="77"/>
        <end position="96"/>
    </location>
</feature>
<dbReference type="PROSITE" id="PS01124">
    <property type="entry name" value="HTH_ARAC_FAMILY_2"/>
    <property type="match status" value="1"/>
</dbReference>
<dbReference type="SMART" id="SM00342">
    <property type="entry name" value="HTH_ARAC"/>
    <property type="match status" value="1"/>
</dbReference>
<keyword evidence="4" id="KW-0812">Transmembrane</keyword>
<feature type="domain" description="HTH araC/xylS-type" evidence="5">
    <location>
        <begin position="268"/>
        <end position="373"/>
    </location>
</feature>
<evidence type="ECO:0000256" key="3">
    <source>
        <dbReference type="ARBA" id="ARBA00023163"/>
    </source>
</evidence>
<evidence type="ECO:0000256" key="1">
    <source>
        <dbReference type="ARBA" id="ARBA00023015"/>
    </source>
</evidence>
<feature type="transmembrane region" description="Helical" evidence="4">
    <location>
        <begin position="46"/>
        <end position="65"/>
    </location>
</feature>
<dbReference type="PRINTS" id="PR00032">
    <property type="entry name" value="HTHARAC"/>
</dbReference>
<keyword evidence="2" id="KW-0238">DNA-binding</keyword>
<dbReference type="AlphaFoldDB" id="A0A644YSZ5"/>
<gene>
    <name evidence="6" type="ORF">SDC9_78252</name>
</gene>
<evidence type="ECO:0000256" key="4">
    <source>
        <dbReference type="SAM" id="Phobius"/>
    </source>
</evidence>
<sequence>MLLVDKQKNRSKKFFILLLSFILVNFIAHAAFFNHKYELYTVLDSIWVFTSLLIFPLYYYYIRILTTDPAIQYKWSWLALPSFLLAIYSAVIYLLMTPAEMESFIQGIMYQKSGYEPYPRLVRLQILREHLFKILFSVQVILSVYFGFRLINKYNKKVKTFYSNLGGKDLTPLKWAVVALLLASLVSVVANSIGNSYFIARPRLIYISFAIYSVCIFFSAYVSYMQRFTIEHFSQNVKEYESSKVFTGKKTVAHYYIPGMDNQKSLRDRLIYLLGKIEIFKNPELKISDVSLLLKTNRTYVSKVVNEELNTNFCDLVNSYRVNYAEELLCSPEQASSLSIAEIAEMSGFSSESSFYRVFKNKKGISPGIYKQHRCNVLAVNG</sequence>
<feature type="transmembrane region" description="Helical" evidence="4">
    <location>
        <begin position="131"/>
        <end position="151"/>
    </location>
</feature>
<dbReference type="EMBL" id="VSSQ01006148">
    <property type="protein sequence ID" value="MPM31695.1"/>
    <property type="molecule type" value="Genomic_DNA"/>
</dbReference>
<evidence type="ECO:0000259" key="5">
    <source>
        <dbReference type="PROSITE" id="PS01124"/>
    </source>
</evidence>
<dbReference type="Gene3D" id="1.10.10.60">
    <property type="entry name" value="Homeodomain-like"/>
    <property type="match status" value="1"/>
</dbReference>